<dbReference type="SUPFAM" id="SSF48008">
    <property type="entry name" value="GntR ligand-binding domain-like"/>
    <property type="match status" value="1"/>
</dbReference>
<dbReference type="PANTHER" id="PTHR43537:SF24">
    <property type="entry name" value="GLUCONATE OPERON TRANSCRIPTIONAL REPRESSOR"/>
    <property type="match status" value="1"/>
</dbReference>
<dbReference type="InterPro" id="IPR000485">
    <property type="entry name" value="AsnC-type_HTH_dom"/>
</dbReference>
<dbReference type="Gene3D" id="1.20.120.530">
    <property type="entry name" value="GntR ligand-binding domain-like"/>
    <property type="match status" value="1"/>
</dbReference>
<dbReference type="CDD" id="cd07377">
    <property type="entry name" value="WHTH_GntR"/>
    <property type="match status" value="1"/>
</dbReference>
<dbReference type="AlphaFoldDB" id="A0A6N7VTQ6"/>
<evidence type="ECO:0000313" key="5">
    <source>
        <dbReference type="EMBL" id="MSS77453.1"/>
    </source>
</evidence>
<proteinExistence type="predicted"/>
<keyword evidence="6" id="KW-1185">Reference proteome</keyword>
<keyword evidence="3" id="KW-0804">Transcription</keyword>
<reference evidence="5 6" key="1">
    <citation type="submission" date="2019-08" db="EMBL/GenBank/DDBJ databases">
        <title>In-depth cultivation of the pig gut microbiome towards novel bacterial diversity and tailored functional studies.</title>
        <authorList>
            <person name="Wylensek D."/>
            <person name="Hitch T.C.A."/>
            <person name="Clavel T."/>
        </authorList>
    </citation>
    <scope>NUCLEOTIDE SEQUENCE [LARGE SCALE GENOMIC DNA]</scope>
    <source>
        <strain evidence="5 6">WCA-380-WT-2B</strain>
    </source>
</reference>
<feature type="domain" description="HTH gntR-type" evidence="4">
    <location>
        <begin position="11"/>
        <end position="78"/>
    </location>
</feature>
<dbReference type="SUPFAM" id="SSF46785">
    <property type="entry name" value="Winged helix' DNA-binding domain"/>
    <property type="match status" value="1"/>
</dbReference>
<dbReference type="InterPro" id="IPR036388">
    <property type="entry name" value="WH-like_DNA-bd_sf"/>
</dbReference>
<accession>A0A6N7VTQ6</accession>
<dbReference type="RefSeq" id="WP_154539605.1">
    <property type="nucleotide sequence ID" value="NZ_JAXDSU010000022.1"/>
</dbReference>
<dbReference type="PROSITE" id="PS50949">
    <property type="entry name" value="HTH_GNTR"/>
    <property type="match status" value="1"/>
</dbReference>
<dbReference type="GO" id="GO:0043565">
    <property type="term" value="F:sequence-specific DNA binding"/>
    <property type="evidence" value="ECO:0007669"/>
    <property type="project" value="InterPro"/>
</dbReference>
<dbReference type="PRINTS" id="PR00033">
    <property type="entry name" value="HTHASNC"/>
</dbReference>
<keyword evidence="2" id="KW-0238">DNA-binding</keyword>
<dbReference type="SMART" id="SM00345">
    <property type="entry name" value="HTH_GNTR"/>
    <property type="match status" value="1"/>
</dbReference>
<organism evidence="5 6">
    <name type="scientific">Anaerococcus porci</name>
    <dbReference type="NCBI Taxonomy" id="2652269"/>
    <lineage>
        <taxon>Bacteria</taxon>
        <taxon>Bacillati</taxon>
        <taxon>Bacillota</taxon>
        <taxon>Tissierellia</taxon>
        <taxon>Tissierellales</taxon>
        <taxon>Peptoniphilaceae</taxon>
        <taxon>Anaerococcus</taxon>
    </lineage>
</organism>
<dbReference type="GO" id="GO:0003700">
    <property type="term" value="F:DNA-binding transcription factor activity"/>
    <property type="evidence" value="ECO:0007669"/>
    <property type="project" value="InterPro"/>
</dbReference>
<dbReference type="InterPro" id="IPR036390">
    <property type="entry name" value="WH_DNA-bd_sf"/>
</dbReference>
<evidence type="ECO:0000256" key="2">
    <source>
        <dbReference type="ARBA" id="ARBA00023125"/>
    </source>
</evidence>
<comment type="caution">
    <text evidence="5">The sequence shown here is derived from an EMBL/GenBank/DDBJ whole genome shotgun (WGS) entry which is preliminary data.</text>
</comment>
<keyword evidence="1" id="KW-0805">Transcription regulation</keyword>
<dbReference type="EMBL" id="VULQ01000003">
    <property type="protein sequence ID" value="MSS77453.1"/>
    <property type="molecule type" value="Genomic_DNA"/>
</dbReference>
<evidence type="ECO:0000313" key="6">
    <source>
        <dbReference type="Proteomes" id="UP000441925"/>
    </source>
</evidence>
<dbReference type="Proteomes" id="UP000441925">
    <property type="component" value="Unassembled WGS sequence"/>
</dbReference>
<evidence type="ECO:0000256" key="3">
    <source>
        <dbReference type="ARBA" id="ARBA00023163"/>
    </source>
</evidence>
<dbReference type="Gene3D" id="1.10.10.10">
    <property type="entry name" value="Winged helix-like DNA-binding domain superfamily/Winged helix DNA-binding domain"/>
    <property type="match status" value="1"/>
</dbReference>
<dbReference type="InterPro" id="IPR000524">
    <property type="entry name" value="Tscrpt_reg_HTH_GntR"/>
</dbReference>
<dbReference type="PANTHER" id="PTHR43537">
    <property type="entry name" value="TRANSCRIPTIONAL REGULATOR, GNTR FAMILY"/>
    <property type="match status" value="1"/>
</dbReference>
<sequence>MVLTNTKIKRKFIKDEAYDIISEQIIRGELMPKTRLRINDLSKDLGISRTPVREALLKLEDEGLVMTKANRWTMVAPINIKETLDIYPIISSLECLSLRLGFKRIDEKIIKKLEDVNEKIKLKSKEKDQLEILKLDEKFHKIIIDSSLNDEIYPIIEGLKRKVKRVEIYFFESHKDQFTTYEEHKKLIEYLKDKDFEKSINALRKNWVNTLDSLDEITEDIEVDSDEDLLPNN</sequence>
<name>A0A6N7VTQ6_9FIRM</name>
<protein>
    <submittedName>
        <fullName evidence="5">GntR family transcriptional regulator</fullName>
    </submittedName>
</protein>
<dbReference type="Pfam" id="PF00392">
    <property type="entry name" value="GntR"/>
    <property type="match status" value="1"/>
</dbReference>
<dbReference type="Pfam" id="PF07729">
    <property type="entry name" value="FCD"/>
    <property type="match status" value="1"/>
</dbReference>
<gene>
    <name evidence="5" type="ORF">FYJ26_03375</name>
</gene>
<dbReference type="InterPro" id="IPR011711">
    <property type="entry name" value="GntR_C"/>
</dbReference>
<evidence type="ECO:0000259" key="4">
    <source>
        <dbReference type="PROSITE" id="PS50949"/>
    </source>
</evidence>
<evidence type="ECO:0000256" key="1">
    <source>
        <dbReference type="ARBA" id="ARBA00023015"/>
    </source>
</evidence>
<dbReference type="InterPro" id="IPR008920">
    <property type="entry name" value="TF_FadR/GntR_C"/>
</dbReference>